<reference evidence="1" key="1">
    <citation type="submission" date="2018-02" db="EMBL/GenBank/DDBJ databases">
        <title>Rhizophora mucronata_Transcriptome.</title>
        <authorList>
            <person name="Meera S.P."/>
            <person name="Sreeshan A."/>
            <person name="Augustine A."/>
        </authorList>
    </citation>
    <scope>NUCLEOTIDE SEQUENCE</scope>
    <source>
        <tissue evidence="1">Leaf</tissue>
    </source>
</reference>
<name>A0A2P2QW63_RHIMU</name>
<sequence length="30" mass="3630">MKHKLVYALWQVENFSSMNKLSLNKKHKNI</sequence>
<organism evidence="1">
    <name type="scientific">Rhizophora mucronata</name>
    <name type="common">Asiatic mangrove</name>
    <dbReference type="NCBI Taxonomy" id="61149"/>
    <lineage>
        <taxon>Eukaryota</taxon>
        <taxon>Viridiplantae</taxon>
        <taxon>Streptophyta</taxon>
        <taxon>Embryophyta</taxon>
        <taxon>Tracheophyta</taxon>
        <taxon>Spermatophyta</taxon>
        <taxon>Magnoliopsida</taxon>
        <taxon>eudicotyledons</taxon>
        <taxon>Gunneridae</taxon>
        <taxon>Pentapetalae</taxon>
        <taxon>rosids</taxon>
        <taxon>fabids</taxon>
        <taxon>Malpighiales</taxon>
        <taxon>Rhizophoraceae</taxon>
        <taxon>Rhizophora</taxon>
    </lineage>
</organism>
<accession>A0A2P2QW63</accession>
<proteinExistence type="predicted"/>
<dbReference type="EMBL" id="GGEC01090640">
    <property type="protein sequence ID" value="MBX71124.1"/>
    <property type="molecule type" value="Transcribed_RNA"/>
</dbReference>
<evidence type="ECO:0000313" key="1">
    <source>
        <dbReference type="EMBL" id="MBX71124.1"/>
    </source>
</evidence>
<protein>
    <submittedName>
        <fullName evidence="1">Uncharacterized protein</fullName>
    </submittedName>
</protein>
<dbReference type="AlphaFoldDB" id="A0A2P2QW63"/>